<dbReference type="InterPro" id="IPR055362">
    <property type="entry name" value="PTHB1_pf_dom"/>
</dbReference>
<organism evidence="6">
    <name type="scientific">Tetraselmis sp. GSL018</name>
    <dbReference type="NCBI Taxonomy" id="582737"/>
    <lineage>
        <taxon>Eukaryota</taxon>
        <taxon>Viridiplantae</taxon>
        <taxon>Chlorophyta</taxon>
        <taxon>core chlorophytes</taxon>
        <taxon>Chlorodendrophyceae</taxon>
        <taxon>Chlorodendrales</taxon>
        <taxon>Chlorodendraceae</taxon>
        <taxon>Tetraselmis</taxon>
    </lineage>
</organism>
<protein>
    <submittedName>
        <fullName evidence="6">Protein pthb1</fullName>
    </submittedName>
</protein>
<proteinExistence type="predicted"/>
<name>A0A061R1Z9_9CHLO</name>
<dbReference type="Pfam" id="PF14728">
    <property type="entry name" value="PTHB1_GAE"/>
    <property type="match status" value="1"/>
</dbReference>
<dbReference type="PANTHER" id="PTHR20991">
    <property type="entry name" value="PARATHYROID HORMONE-RESPONSIVE B1 GENE"/>
    <property type="match status" value="1"/>
</dbReference>
<evidence type="ECO:0000259" key="3">
    <source>
        <dbReference type="Pfam" id="PF23337"/>
    </source>
</evidence>
<dbReference type="InterPro" id="IPR055363">
    <property type="entry name" value="PTHB1_hp_dom"/>
</dbReference>
<feature type="domain" description="PTHB1 N-terminal" evidence="1">
    <location>
        <begin position="1"/>
        <end position="372"/>
    </location>
</feature>
<dbReference type="Pfam" id="PF14727">
    <property type="entry name" value="PHTB1_N"/>
    <property type="match status" value="1"/>
</dbReference>
<evidence type="ECO:0000259" key="2">
    <source>
        <dbReference type="Pfam" id="PF14728"/>
    </source>
</evidence>
<evidence type="ECO:0000259" key="4">
    <source>
        <dbReference type="Pfam" id="PF23338"/>
    </source>
</evidence>
<dbReference type="Pfam" id="PF23337">
    <property type="entry name" value="PTHB1_pf"/>
    <property type="match status" value="1"/>
</dbReference>
<dbReference type="Pfam" id="PF23338">
    <property type="entry name" value="PTHB1_hp"/>
    <property type="match status" value="1"/>
</dbReference>
<feature type="domain" description="PTHB1 GAE" evidence="2">
    <location>
        <begin position="441"/>
        <end position="525"/>
    </location>
</feature>
<dbReference type="InterPro" id="IPR028074">
    <property type="entry name" value="PHTB1_GAE_dom"/>
</dbReference>
<sequence>MSLFKCRDWWRAPPCPGEEFDMGSLCVANIDNSPEGDNKVITGSLQGILRIYSPTKPEFSVEHHLLELDLGHGVLQLEAGHFTVNHSGLSLAVLHPRKLSVYAVVGNISASGKGTTHYEVRKLYDHQLERSSANMCLGRFGNGQSMDCLCVQSLDGQLCFFEGESVAFKRFLPNFLLPGPLAYVPETDSFVTANSAMNVECYKFTVLAASSEVKPTEDAASGGGSLTAGKKLQADWTFITGETVLDIKVVRMSKGITDQQADIVILGEHNVYLMSEQGQVRLQKRLDYPPASICCYKSGVKAAGSNREAENLLLGSSTGNLLVYKESQLCWCTACSAVPIALEVAEFGGQKGIVVTLSDSGALCLSYLGTQPPVNIIGDVGGGKELDYAAMDEEHRRLLATIRGAMSNVQKEPAERLQLRAQVPTVLDGHGGGEFGPSVTARIYMSFLGPGSADEVAISAAAPPPLEAHVSQSVVSSVRGQAGTPVIVPVTVSVRGPSLPTGNIITVTATYLKDGNNPRVASCRFEVPLVLLCSAVPPVKNAAFKITLETNRIPPPLPALFEDVLAMSPGAAEAVQGATGGNALSFQCHSGECVTVLVSKNAGRYRIQSESFPSMWILADELVRRLTAYYEGPGSSAGGGSGPFAVTYPEDIPLPDYFAAIDAHFEARGRVLAVRRALGARAQELRSVQKRVLARFKDKTPAPLGSLNTLLEDTHSAIMALADEWEQEQAALDAASAALAGATQLILLLVRHKFGLSGEAAEVLRSHLSPLVLDAAVPSAEHELSYHGWEETTEAALTQLLRTCLARSAKESAAQVQPLSQLPDTAKLKKHLALVLERLSKGGTLSAA</sequence>
<evidence type="ECO:0000259" key="5">
    <source>
        <dbReference type="Pfam" id="PF23339"/>
    </source>
</evidence>
<dbReference type="GO" id="GO:0034464">
    <property type="term" value="C:BBSome"/>
    <property type="evidence" value="ECO:0007669"/>
    <property type="project" value="InterPro"/>
</dbReference>
<gene>
    <name evidence="6" type="ORF">TSPGSL018_14735</name>
</gene>
<dbReference type="GO" id="GO:0016020">
    <property type="term" value="C:membrane"/>
    <property type="evidence" value="ECO:0007669"/>
    <property type="project" value="TreeGrafter"/>
</dbReference>
<dbReference type="Pfam" id="PF23339">
    <property type="entry name" value="PTHB1_CtH"/>
    <property type="match status" value="1"/>
</dbReference>
<feature type="domain" description="PTHB1 platform" evidence="3">
    <location>
        <begin position="528"/>
        <end position="633"/>
    </location>
</feature>
<evidence type="ECO:0000313" key="6">
    <source>
        <dbReference type="EMBL" id="JAC65998.1"/>
    </source>
</evidence>
<dbReference type="AlphaFoldDB" id="A0A061R1Z9"/>
<dbReference type="InterPro" id="IPR028073">
    <property type="entry name" value="PHTB1_N_dom"/>
</dbReference>
<dbReference type="GO" id="GO:0060271">
    <property type="term" value="P:cilium assembly"/>
    <property type="evidence" value="ECO:0007669"/>
    <property type="project" value="TreeGrafter"/>
</dbReference>
<dbReference type="PANTHER" id="PTHR20991:SF0">
    <property type="entry name" value="PROTEIN PTHB1"/>
    <property type="match status" value="1"/>
</dbReference>
<accession>A0A061R1Z9</accession>
<dbReference type="EMBL" id="GBEZ01020692">
    <property type="protein sequence ID" value="JAC65998.1"/>
    <property type="molecule type" value="Transcribed_RNA"/>
</dbReference>
<dbReference type="InterPro" id="IPR055364">
    <property type="entry name" value="PTHB1_CtH_dom"/>
</dbReference>
<reference evidence="6" key="1">
    <citation type="submission" date="2014-05" db="EMBL/GenBank/DDBJ databases">
        <title>The transcriptome of the halophilic microalga Tetraselmis sp. GSL018 isolated from the Great Salt Lake, Utah.</title>
        <authorList>
            <person name="Jinkerson R.E."/>
            <person name="D'Adamo S."/>
            <person name="Posewitz M.C."/>
        </authorList>
    </citation>
    <scope>NUCLEOTIDE SEQUENCE</scope>
    <source>
        <strain evidence="6">GSL018</strain>
    </source>
</reference>
<feature type="domain" description="PTHB1 hairpin" evidence="4">
    <location>
        <begin position="652"/>
        <end position="753"/>
    </location>
</feature>
<feature type="domain" description="PTHB1 C-terminal helix bundle" evidence="5">
    <location>
        <begin position="759"/>
        <end position="839"/>
    </location>
</feature>
<evidence type="ECO:0000259" key="1">
    <source>
        <dbReference type="Pfam" id="PF14727"/>
    </source>
</evidence>
<dbReference type="InterPro" id="IPR026511">
    <property type="entry name" value="PTHB1"/>
</dbReference>